<dbReference type="HOGENOM" id="CLU_2964597_0_0_1"/>
<evidence type="ECO:0000313" key="1">
    <source>
        <dbReference type="EnsemblPlants" id="OB08G18750.1"/>
    </source>
</evidence>
<evidence type="ECO:0000313" key="2">
    <source>
        <dbReference type="Proteomes" id="UP000006038"/>
    </source>
</evidence>
<protein>
    <submittedName>
        <fullName evidence="1">Uncharacterized protein</fullName>
    </submittedName>
</protein>
<dbReference type="EnsemblPlants" id="OB08G18750.1">
    <property type="protein sequence ID" value="OB08G18750.1"/>
    <property type="gene ID" value="OB08G18750"/>
</dbReference>
<reference evidence="1" key="1">
    <citation type="journal article" date="2013" name="Nat. Commun.">
        <title>Whole-genome sequencing of Oryza brachyantha reveals mechanisms underlying Oryza genome evolution.</title>
        <authorList>
            <person name="Chen J."/>
            <person name="Huang Q."/>
            <person name="Gao D."/>
            <person name="Wang J."/>
            <person name="Lang Y."/>
            <person name="Liu T."/>
            <person name="Li B."/>
            <person name="Bai Z."/>
            <person name="Luis Goicoechea J."/>
            <person name="Liang C."/>
            <person name="Chen C."/>
            <person name="Zhang W."/>
            <person name="Sun S."/>
            <person name="Liao Y."/>
            <person name="Zhang X."/>
            <person name="Yang L."/>
            <person name="Song C."/>
            <person name="Wang M."/>
            <person name="Shi J."/>
            <person name="Liu G."/>
            <person name="Liu J."/>
            <person name="Zhou H."/>
            <person name="Zhou W."/>
            <person name="Yu Q."/>
            <person name="An N."/>
            <person name="Chen Y."/>
            <person name="Cai Q."/>
            <person name="Wang B."/>
            <person name="Liu B."/>
            <person name="Min J."/>
            <person name="Huang Y."/>
            <person name="Wu H."/>
            <person name="Li Z."/>
            <person name="Zhang Y."/>
            <person name="Yin Y."/>
            <person name="Song W."/>
            <person name="Jiang J."/>
            <person name="Jackson S.A."/>
            <person name="Wing R.A."/>
            <person name="Wang J."/>
            <person name="Chen M."/>
        </authorList>
    </citation>
    <scope>NUCLEOTIDE SEQUENCE [LARGE SCALE GENOMIC DNA]</scope>
    <source>
        <strain evidence="1">cv. IRGC 101232</strain>
    </source>
</reference>
<dbReference type="Gramene" id="OB08G18750.1">
    <property type="protein sequence ID" value="OB08G18750.1"/>
    <property type="gene ID" value="OB08G18750"/>
</dbReference>
<reference evidence="1" key="2">
    <citation type="submission" date="2013-04" db="UniProtKB">
        <authorList>
            <consortium name="EnsemblPlants"/>
        </authorList>
    </citation>
    <scope>IDENTIFICATION</scope>
</reference>
<keyword evidence="2" id="KW-1185">Reference proteome</keyword>
<dbReference type="Proteomes" id="UP000006038">
    <property type="component" value="Chromosome 8"/>
</dbReference>
<sequence>MVRDIYNLRQIFLQLICKHPRHYLVNHITKTYYGLEISCLVRLFHSWDKSYTMIFFLEK</sequence>
<organism evidence="1">
    <name type="scientific">Oryza brachyantha</name>
    <name type="common">malo sina</name>
    <dbReference type="NCBI Taxonomy" id="4533"/>
    <lineage>
        <taxon>Eukaryota</taxon>
        <taxon>Viridiplantae</taxon>
        <taxon>Streptophyta</taxon>
        <taxon>Embryophyta</taxon>
        <taxon>Tracheophyta</taxon>
        <taxon>Spermatophyta</taxon>
        <taxon>Magnoliopsida</taxon>
        <taxon>Liliopsida</taxon>
        <taxon>Poales</taxon>
        <taxon>Poaceae</taxon>
        <taxon>BOP clade</taxon>
        <taxon>Oryzoideae</taxon>
        <taxon>Oryzeae</taxon>
        <taxon>Oryzinae</taxon>
        <taxon>Oryza</taxon>
    </lineage>
</organism>
<name>J3MRZ6_ORYBR</name>
<dbReference type="AlphaFoldDB" id="J3MRZ6"/>
<accession>J3MRZ6</accession>
<proteinExistence type="predicted"/>